<dbReference type="Gene3D" id="2.60.40.10">
    <property type="entry name" value="Immunoglobulins"/>
    <property type="match status" value="1"/>
</dbReference>
<dbReference type="InterPro" id="IPR050208">
    <property type="entry name" value="MHC_class-I_related"/>
</dbReference>
<dbReference type="FunFam" id="2.60.40.10:FF:000204">
    <property type="entry name" value="Major histocompatibility complex, class I-related protein"/>
    <property type="match status" value="1"/>
</dbReference>
<reference evidence="7" key="2">
    <citation type="submission" date="2025-09" db="UniProtKB">
        <authorList>
            <consortium name="Ensembl"/>
        </authorList>
    </citation>
    <scope>IDENTIFICATION</scope>
</reference>
<dbReference type="Proteomes" id="UP000694390">
    <property type="component" value="Unassembled WGS sequence"/>
</dbReference>
<dbReference type="OrthoDB" id="8936120at2759"/>
<dbReference type="InterPro" id="IPR036179">
    <property type="entry name" value="Ig-like_dom_sf"/>
</dbReference>
<dbReference type="PANTHER" id="PTHR16675:SF67">
    <property type="entry name" value="IG-LIKE DOMAIN-CONTAINING PROTEIN"/>
    <property type="match status" value="1"/>
</dbReference>
<dbReference type="InterPro" id="IPR013783">
    <property type="entry name" value="Ig-like_fold"/>
</dbReference>
<keyword evidence="2" id="KW-0732">Signal</keyword>
<keyword evidence="4" id="KW-1015">Disulfide bond</keyword>
<sequence length="181" mass="19950">LTAVPPKVLISHRDAPDSSINLSCHARSSYPRPIHISWMRDGKDILAEKDSSGILPNADSTYYTQSSLEISLQEEDRHRYACQVEHSSLSEPERIWSKGGVNRRSWRRGSHSPLTISGIELGPVAEGSISLPIISVNSSSLDIVGGGRITMREGLLCSPALILILCLCFRPMETQLRSGNW</sequence>
<protein>
    <recommendedName>
        <fullName evidence="6">Ig-like domain-containing protein</fullName>
    </recommendedName>
</protein>
<dbReference type="PROSITE" id="PS00290">
    <property type="entry name" value="IG_MHC"/>
    <property type="match status" value="1"/>
</dbReference>
<dbReference type="SMART" id="SM00407">
    <property type="entry name" value="IGc1"/>
    <property type="match status" value="1"/>
</dbReference>
<dbReference type="GeneTree" id="ENSGT01120000271826"/>
<organism evidence="7 8">
    <name type="scientific">Gopherus evgoodei</name>
    <name type="common">Goodes thornscrub tortoise</name>
    <dbReference type="NCBI Taxonomy" id="1825980"/>
    <lineage>
        <taxon>Eukaryota</taxon>
        <taxon>Metazoa</taxon>
        <taxon>Chordata</taxon>
        <taxon>Craniata</taxon>
        <taxon>Vertebrata</taxon>
        <taxon>Euteleostomi</taxon>
        <taxon>Archelosauria</taxon>
        <taxon>Testudinata</taxon>
        <taxon>Testudines</taxon>
        <taxon>Cryptodira</taxon>
        <taxon>Durocryptodira</taxon>
        <taxon>Testudinoidea</taxon>
        <taxon>Testudinidae</taxon>
        <taxon>Gopherus</taxon>
    </lineage>
</organism>
<dbReference type="GO" id="GO:0009897">
    <property type="term" value="C:external side of plasma membrane"/>
    <property type="evidence" value="ECO:0007669"/>
    <property type="project" value="TreeGrafter"/>
</dbReference>
<dbReference type="InterPro" id="IPR003597">
    <property type="entry name" value="Ig_C1-set"/>
</dbReference>
<evidence type="ECO:0000256" key="4">
    <source>
        <dbReference type="ARBA" id="ARBA00023157"/>
    </source>
</evidence>
<evidence type="ECO:0000256" key="2">
    <source>
        <dbReference type="ARBA" id="ARBA00022729"/>
    </source>
</evidence>
<evidence type="ECO:0000259" key="6">
    <source>
        <dbReference type="PROSITE" id="PS50835"/>
    </source>
</evidence>
<dbReference type="SUPFAM" id="SSF48726">
    <property type="entry name" value="Immunoglobulin"/>
    <property type="match status" value="1"/>
</dbReference>
<reference evidence="7" key="1">
    <citation type="submission" date="2025-08" db="UniProtKB">
        <authorList>
            <consortium name="Ensembl"/>
        </authorList>
    </citation>
    <scope>IDENTIFICATION</scope>
</reference>
<evidence type="ECO:0000256" key="1">
    <source>
        <dbReference type="ARBA" id="ARBA00004370"/>
    </source>
</evidence>
<dbReference type="InterPro" id="IPR007110">
    <property type="entry name" value="Ig-like_dom"/>
</dbReference>
<feature type="domain" description="Ig-like" evidence="6">
    <location>
        <begin position="6"/>
        <end position="97"/>
    </location>
</feature>
<dbReference type="AlphaFoldDB" id="A0A8C5EW59"/>
<dbReference type="PROSITE" id="PS50835">
    <property type="entry name" value="IG_LIKE"/>
    <property type="match status" value="1"/>
</dbReference>
<dbReference type="GO" id="GO:0006955">
    <property type="term" value="P:immune response"/>
    <property type="evidence" value="ECO:0007669"/>
    <property type="project" value="TreeGrafter"/>
</dbReference>
<evidence type="ECO:0000256" key="5">
    <source>
        <dbReference type="ARBA" id="ARBA00023180"/>
    </source>
</evidence>
<keyword evidence="5" id="KW-0325">Glycoprotein</keyword>
<keyword evidence="3" id="KW-0472">Membrane</keyword>
<keyword evidence="8" id="KW-1185">Reference proteome</keyword>
<proteinExistence type="predicted"/>
<comment type="subcellular location">
    <subcellularLocation>
        <location evidence="1">Membrane</location>
    </subcellularLocation>
</comment>
<accession>A0A8C5EW59</accession>
<dbReference type="GO" id="GO:0005615">
    <property type="term" value="C:extracellular space"/>
    <property type="evidence" value="ECO:0007669"/>
    <property type="project" value="TreeGrafter"/>
</dbReference>
<dbReference type="Ensembl" id="ENSGEVT00005021540.1">
    <property type="protein sequence ID" value="ENSGEVP00005020513.1"/>
    <property type="gene ID" value="ENSGEVG00005014551.1"/>
</dbReference>
<dbReference type="InterPro" id="IPR003006">
    <property type="entry name" value="Ig/MHC_CS"/>
</dbReference>
<evidence type="ECO:0000256" key="3">
    <source>
        <dbReference type="ARBA" id="ARBA00023136"/>
    </source>
</evidence>
<evidence type="ECO:0000313" key="7">
    <source>
        <dbReference type="Ensembl" id="ENSGEVP00005020513.1"/>
    </source>
</evidence>
<dbReference type="Pfam" id="PF07654">
    <property type="entry name" value="C1-set"/>
    <property type="match status" value="1"/>
</dbReference>
<evidence type="ECO:0000313" key="8">
    <source>
        <dbReference type="Proteomes" id="UP000694390"/>
    </source>
</evidence>
<name>A0A8C5EW59_9SAUR</name>
<dbReference type="PANTHER" id="PTHR16675">
    <property type="entry name" value="MHC CLASS I-RELATED"/>
    <property type="match status" value="1"/>
</dbReference>